<dbReference type="EMBL" id="CP060244">
    <property type="protein sequence ID" value="QNT78683.1"/>
    <property type="molecule type" value="Genomic_DNA"/>
</dbReference>
<evidence type="ECO:0000313" key="2">
    <source>
        <dbReference type="EMBL" id="QNT78683.1"/>
    </source>
</evidence>
<organism evidence="2 3">
    <name type="scientific">Entomobacter blattae</name>
    <dbReference type="NCBI Taxonomy" id="2762277"/>
    <lineage>
        <taxon>Bacteria</taxon>
        <taxon>Pseudomonadati</taxon>
        <taxon>Pseudomonadota</taxon>
        <taxon>Alphaproteobacteria</taxon>
        <taxon>Acetobacterales</taxon>
        <taxon>Acetobacteraceae</taxon>
        <taxon>Entomobacter</taxon>
    </lineage>
</organism>
<evidence type="ECO:0000313" key="3">
    <source>
        <dbReference type="Proteomes" id="UP000516349"/>
    </source>
</evidence>
<dbReference type="PANTHER" id="PTHR47197:SF3">
    <property type="entry name" value="DIHYDRO-HEME D1 DEHYDROGENASE"/>
    <property type="match status" value="1"/>
</dbReference>
<dbReference type="Pfam" id="PF10282">
    <property type="entry name" value="Lactonase"/>
    <property type="match status" value="1"/>
</dbReference>
<dbReference type="Gene3D" id="2.130.10.10">
    <property type="entry name" value="YVTN repeat-like/Quinoprotein amine dehydrogenase"/>
    <property type="match status" value="1"/>
</dbReference>
<gene>
    <name evidence="2" type="ORF">JGUZn3_14590</name>
</gene>
<proteinExistence type="predicted"/>
<evidence type="ECO:0000256" key="1">
    <source>
        <dbReference type="SAM" id="SignalP"/>
    </source>
</evidence>
<dbReference type="InterPro" id="IPR051200">
    <property type="entry name" value="Host-pathogen_enzymatic-act"/>
</dbReference>
<feature type="signal peptide" evidence="1">
    <location>
        <begin position="1"/>
        <end position="32"/>
    </location>
</feature>
<sequence>MKKYKSKKPLMATALLAIAATFSFFSYKESHAQELVISAQDGKFQRVNGATTIPNPLVSDSLVVIDPSPTQPKVIAKLDAGFEQSIAGPPQSIALSPNHEFIIAGAASKVVDAKVVNNPILQLITFHNNTLTPVQSITLKSVVNGVAISPDNSLAVACGLDGILYVFHIHKNANTYTLEPLQPIPLSKGRLASAQFTPDGNWILVSRRDQGGIAVLSVKNGQVVATPTILSSGLAPYTMAISNNGHWAVVSNVGLAGLPDFNPKTSVGDVNSITLYDLSSFPFRAIEMDTTPSIPEGLDISEDGKWIAIQAMDGSFLPSNAKGHTKNGKVLLYYNQNGHLVKSSEIPSGTAGQGVAFADHGQKLYVQHNVEHQLAIYNRKGGKLVDSSQRISLSAGPVAIQSRP</sequence>
<dbReference type="AlphaFoldDB" id="A0A7H1NSC3"/>
<name>A0A7H1NSC3_9PROT</name>
<dbReference type="InterPro" id="IPR019405">
    <property type="entry name" value="Lactonase_7-beta_prop"/>
</dbReference>
<feature type="chain" id="PRO_5028929177" evidence="1">
    <location>
        <begin position="33"/>
        <end position="404"/>
    </location>
</feature>
<dbReference type="PANTHER" id="PTHR47197">
    <property type="entry name" value="PROTEIN NIRF"/>
    <property type="match status" value="1"/>
</dbReference>
<dbReference type="RefSeq" id="WP_203412925.1">
    <property type="nucleotide sequence ID" value="NZ_CP060244.1"/>
</dbReference>
<dbReference type="KEGG" id="ebla:JGUZn3_14590"/>
<reference evidence="2 3" key="1">
    <citation type="submission" date="2020-08" db="EMBL/GenBank/DDBJ databases">
        <title>Complete genome sequence of Entomobacter blattae G55GP.</title>
        <authorList>
            <person name="Poehlein A."/>
            <person name="Guzman J."/>
            <person name="Daniel R."/>
            <person name="Vilcinskas A."/>
        </authorList>
    </citation>
    <scope>NUCLEOTIDE SEQUENCE [LARGE SCALE GENOMIC DNA]</scope>
    <source>
        <strain evidence="2 3">G55GP</strain>
    </source>
</reference>
<protein>
    <submittedName>
        <fullName evidence="2">Lactonase, 7-bladed beta-propeller</fullName>
    </submittedName>
</protein>
<dbReference type="InterPro" id="IPR011044">
    <property type="entry name" value="Quino_amine_DH_bsu"/>
</dbReference>
<keyword evidence="1" id="KW-0732">Signal</keyword>
<dbReference type="InterPro" id="IPR015943">
    <property type="entry name" value="WD40/YVTN_repeat-like_dom_sf"/>
</dbReference>
<keyword evidence="3" id="KW-1185">Reference proteome</keyword>
<dbReference type="Proteomes" id="UP000516349">
    <property type="component" value="Chromosome"/>
</dbReference>
<accession>A0A7H1NSC3</accession>
<dbReference type="SUPFAM" id="SSF50969">
    <property type="entry name" value="YVTN repeat-like/Quinoprotein amine dehydrogenase"/>
    <property type="match status" value="1"/>
</dbReference>